<name>A0A075B3E7_ROZAC</name>
<sequence length="524" mass="59927">MNSKLYQFTRSRALSFRLFSTNLYLESDAELSYKCAKFRDSKSAISLFQSIQSTRPLSLNATILNNLLGAAIHATTEKVWSMVLSPPSEEHVMAMTSKLDGEDLAGLEMIKSFLSKGCCWSSEIVGKSLFMSLINSTCDNISEHIGKLINRVTSSFDEEVCMESFVVALKFVLDSQHQFPSKQECAKLFYEKIKELNNATLNKEIDNVMLAHFIKQKAFQSGFGLLTSLVCNNQIPHKTLISMVYENINNDKESLRKVININKQIEELDPLAAVDLNSIYLSYFNNHIKKRKNLTEAAEICIDEGKINPLLLAGTLMDPCLLNKVEDTKIKMLITALDKKNFVLHPFVIENVTRSLANSFNQQFNLTFVEEYLKKLSSLSDNNSNSNLLKLINILKDFKVKPKVQERIIVAYFQALSNLPNDVLLDYKMFLAYLSFVSKAFRKLNIEFYETVLSIMERNYVYPISAKNIAESMFTIYPNKYRYMFRNSKLFSLNTEEQRQSEDCCLEDSKNLCGVIYEITNSIN</sequence>
<reference evidence="4" key="2">
    <citation type="journal article" date="2018" name="Nat. Microbiol.">
        <title>Leveraging single-cell genomics to expand the fungal tree of life.</title>
        <authorList>
            <person name="Ahrendt S.R."/>
            <person name="Quandt C.A."/>
            <person name="Ciobanu D."/>
            <person name="Clum A."/>
            <person name="Salamov A."/>
            <person name="Andreopoulos B."/>
            <person name="Cheng J.F."/>
            <person name="Woyke T."/>
            <person name="Pelin A."/>
            <person name="Henrissat B."/>
            <person name="Reynolds N.K."/>
            <person name="Benny G.L."/>
            <person name="Smith M.E."/>
            <person name="James T.Y."/>
            <person name="Grigoriev I.V."/>
        </authorList>
    </citation>
    <scope>NUCLEOTIDE SEQUENCE [LARGE SCALE GENOMIC DNA]</scope>
    <source>
        <strain evidence="4">CSF55</strain>
    </source>
</reference>
<evidence type="ECO:0000313" key="2">
    <source>
        <dbReference type="EMBL" id="RKP21270.1"/>
    </source>
</evidence>
<evidence type="ECO:0000313" key="3">
    <source>
        <dbReference type="Proteomes" id="UP000030755"/>
    </source>
</evidence>
<dbReference type="AlphaFoldDB" id="A0A075B3E7"/>
<dbReference type="EMBL" id="KE560353">
    <property type="protein sequence ID" value="EPZ37070.1"/>
    <property type="molecule type" value="Genomic_DNA"/>
</dbReference>
<reference evidence="2" key="3">
    <citation type="submission" date="2018-08" db="EMBL/GenBank/DDBJ databases">
        <title>Leveraging single-cell genomics to expand the Fungal Tree of Life.</title>
        <authorList>
            <consortium name="DOE Joint Genome Institute"/>
            <person name="Ahrendt S.R."/>
            <person name="Quandt C.A."/>
            <person name="Ciobanu D."/>
            <person name="Clum A."/>
            <person name="Salamov A."/>
            <person name="Andreopoulos B."/>
            <person name="Cheng J.-F."/>
            <person name="Woyke T."/>
            <person name="Pelin A."/>
            <person name="Henrissat B."/>
            <person name="Reynolds N."/>
            <person name="Benny G.L."/>
            <person name="Smith M.E."/>
            <person name="James T.Y."/>
            <person name="Grigoriev I.V."/>
        </authorList>
    </citation>
    <scope>NUCLEOTIDE SEQUENCE</scope>
    <source>
        <strain evidence="2">CSF55</strain>
    </source>
</reference>
<proteinExistence type="predicted"/>
<evidence type="ECO:0000313" key="1">
    <source>
        <dbReference type="EMBL" id="EPZ37070.1"/>
    </source>
</evidence>
<evidence type="ECO:0000313" key="4">
    <source>
        <dbReference type="Proteomes" id="UP000281549"/>
    </source>
</evidence>
<dbReference type="Proteomes" id="UP000281549">
    <property type="component" value="Unassembled WGS sequence"/>
</dbReference>
<keyword evidence="3" id="KW-1185">Reference proteome</keyword>
<protein>
    <submittedName>
        <fullName evidence="1">Uncharacterized protein</fullName>
    </submittedName>
</protein>
<dbReference type="Proteomes" id="UP000030755">
    <property type="component" value="Unassembled WGS sequence"/>
</dbReference>
<dbReference type="EMBL" id="ML004971">
    <property type="protein sequence ID" value="RKP21270.1"/>
    <property type="molecule type" value="Genomic_DNA"/>
</dbReference>
<gene>
    <name evidence="1" type="ORF">O9G_005036</name>
    <name evidence="2" type="ORF">ROZALSC1DRAFT_27306</name>
</gene>
<organism evidence="1 3">
    <name type="scientific">Rozella allomycis (strain CSF55)</name>
    <dbReference type="NCBI Taxonomy" id="988480"/>
    <lineage>
        <taxon>Eukaryota</taxon>
        <taxon>Fungi</taxon>
        <taxon>Fungi incertae sedis</taxon>
        <taxon>Cryptomycota</taxon>
        <taxon>Cryptomycota incertae sedis</taxon>
        <taxon>Rozella</taxon>
    </lineage>
</organism>
<accession>A0A075B3E7</accession>
<reference evidence="1 3" key="1">
    <citation type="journal article" date="2013" name="Curr. Biol.">
        <title>Shared signatures of parasitism and phylogenomics unite Cryptomycota and microsporidia.</title>
        <authorList>
            <person name="James T.Y."/>
            <person name="Pelin A."/>
            <person name="Bonen L."/>
            <person name="Ahrendt S."/>
            <person name="Sain D."/>
            <person name="Corradi N."/>
            <person name="Stajich J.E."/>
        </authorList>
    </citation>
    <scope>NUCLEOTIDE SEQUENCE [LARGE SCALE GENOMIC DNA]</scope>
    <source>
        <strain evidence="1 3">CSF55</strain>
        <strain evidence="1 3">CSF55</strain>
    </source>
</reference>
<dbReference type="HOGENOM" id="CLU_519861_0_0_1"/>